<dbReference type="GO" id="GO:0031146">
    <property type="term" value="P:SCF-dependent proteasomal ubiquitin-dependent protein catabolic process"/>
    <property type="evidence" value="ECO:0007669"/>
    <property type="project" value="TreeGrafter"/>
</dbReference>
<sequence length="518" mass="60376">MDYLGNNKCLLNANDSRKKEKLDGNSDDSNKSSEMKVAKSINDLFTNAELKKLFSYFTLRELLRLQLVCKRWRTVILQMMLTVKELVFVFEKEADDYVGIYDDKYMISVLNAEEIIFIVNRCKFVEKVSLFGCKFKSSKKYVYEAIGNVRRLKSLTLYDCTIQDEDIISLVKRQPSLESIRLRCDQLTDIAFECVKDTCLNLKSIYFSFNTLKPLSTPFKQTLTAFGLICYYPSFIDGETLVDCCSAIANNSETSLERVTLSVGEHIDCIECIARFKNLKCIQLELNNSFDQKWRFNYWQKLEIIDICALYTPTNFDDDDLLSIADDCPRLKVLSLKWIPVMRYTTTRRLHTYYAKPLLISDKSVTQLSSKLLDLRVLILQGAKQITNASIESFHGIAKLEQLQVHDCPEVSDQCFASFIRRKRSLRVIAVSSTDRFRMTRDAFKQVAKEQPKYKFYAHLFCLVESENECTSHTTIIDNLTLFEVDGIDLSFPFTGMWYNFFDIRVWRVNDYFSWKDR</sequence>
<dbReference type="PANTHER" id="PTHR13318">
    <property type="entry name" value="PARTNER OF PAIRED, ISOFORM B-RELATED"/>
    <property type="match status" value="1"/>
</dbReference>
<accession>A0A3S3P8J4</accession>
<evidence type="ECO:0000313" key="3">
    <source>
        <dbReference type="Proteomes" id="UP000285301"/>
    </source>
</evidence>
<dbReference type="STRING" id="1965070.A0A3S3P8J4"/>
<evidence type="ECO:0000259" key="1">
    <source>
        <dbReference type="Pfam" id="PF12937"/>
    </source>
</evidence>
<dbReference type="SUPFAM" id="SSF81383">
    <property type="entry name" value="F-box domain"/>
    <property type="match status" value="1"/>
</dbReference>
<dbReference type="GO" id="GO:0019005">
    <property type="term" value="C:SCF ubiquitin ligase complex"/>
    <property type="evidence" value="ECO:0007669"/>
    <property type="project" value="TreeGrafter"/>
</dbReference>
<dbReference type="InterPro" id="IPR036047">
    <property type="entry name" value="F-box-like_dom_sf"/>
</dbReference>
<dbReference type="Gene3D" id="1.20.1280.50">
    <property type="match status" value="1"/>
</dbReference>
<dbReference type="EMBL" id="NCKU01003417">
    <property type="protein sequence ID" value="RWS07549.1"/>
    <property type="molecule type" value="Genomic_DNA"/>
</dbReference>
<organism evidence="2 3">
    <name type="scientific">Dinothrombium tinctorium</name>
    <dbReference type="NCBI Taxonomy" id="1965070"/>
    <lineage>
        <taxon>Eukaryota</taxon>
        <taxon>Metazoa</taxon>
        <taxon>Ecdysozoa</taxon>
        <taxon>Arthropoda</taxon>
        <taxon>Chelicerata</taxon>
        <taxon>Arachnida</taxon>
        <taxon>Acari</taxon>
        <taxon>Acariformes</taxon>
        <taxon>Trombidiformes</taxon>
        <taxon>Prostigmata</taxon>
        <taxon>Anystina</taxon>
        <taxon>Parasitengona</taxon>
        <taxon>Trombidioidea</taxon>
        <taxon>Trombidiidae</taxon>
        <taxon>Dinothrombium</taxon>
    </lineage>
</organism>
<dbReference type="Pfam" id="PF12937">
    <property type="entry name" value="F-box-like"/>
    <property type="match status" value="1"/>
</dbReference>
<dbReference type="Gene3D" id="3.80.10.10">
    <property type="entry name" value="Ribonuclease Inhibitor"/>
    <property type="match status" value="1"/>
</dbReference>
<protein>
    <recommendedName>
        <fullName evidence="1">F-box domain-containing protein</fullName>
    </recommendedName>
</protein>
<proteinExistence type="predicted"/>
<gene>
    <name evidence="2" type="ORF">B4U79_16131</name>
</gene>
<dbReference type="SUPFAM" id="SSF52047">
    <property type="entry name" value="RNI-like"/>
    <property type="match status" value="1"/>
</dbReference>
<keyword evidence="3" id="KW-1185">Reference proteome</keyword>
<name>A0A3S3P8J4_9ACAR</name>
<dbReference type="InterPro" id="IPR001810">
    <property type="entry name" value="F-box_dom"/>
</dbReference>
<comment type="caution">
    <text evidence="2">The sequence shown here is derived from an EMBL/GenBank/DDBJ whole genome shotgun (WGS) entry which is preliminary data.</text>
</comment>
<dbReference type="InterPro" id="IPR032675">
    <property type="entry name" value="LRR_dom_sf"/>
</dbReference>
<dbReference type="AlphaFoldDB" id="A0A3S3P8J4"/>
<feature type="domain" description="F-box" evidence="1">
    <location>
        <begin position="53"/>
        <end position="77"/>
    </location>
</feature>
<evidence type="ECO:0000313" key="2">
    <source>
        <dbReference type="EMBL" id="RWS07549.1"/>
    </source>
</evidence>
<reference evidence="2 3" key="1">
    <citation type="journal article" date="2018" name="Gigascience">
        <title>Genomes of trombidid mites reveal novel predicted allergens and laterally-transferred genes associated with secondary metabolism.</title>
        <authorList>
            <person name="Dong X."/>
            <person name="Chaisiri K."/>
            <person name="Xia D."/>
            <person name="Armstrong S.D."/>
            <person name="Fang Y."/>
            <person name="Donnelly M.J."/>
            <person name="Kadowaki T."/>
            <person name="McGarry J.W."/>
            <person name="Darby A.C."/>
            <person name="Makepeace B.L."/>
        </authorList>
    </citation>
    <scope>NUCLEOTIDE SEQUENCE [LARGE SCALE GENOMIC DNA]</scope>
    <source>
        <strain evidence="2">UoL-WK</strain>
    </source>
</reference>
<dbReference type="Proteomes" id="UP000285301">
    <property type="component" value="Unassembled WGS sequence"/>
</dbReference>